<accession>A0A249KAZ9</accession>
<dbReference type="EMBL" id="CP016771">
    <property type="protein sequence ID" value="ASY13916.1"/>
    <property type="molecule type" value="Genomic_DNA"/>
</dbReference>
<sequence length="531" mass="57129">MKSYKKAKFKAVLFISTISLFSSILPANAAAGITYMEPVAAGVSLDPFATAGDSIGGYLIGGIPDGMGVIPVNGKLRVVTNHEWSNANPIAAARASTAGMTTGSYVSEMHYDLKKKAIVAGKDFMEWVEWYDYQTGSFGVVPTAPAGAVLVDQYGSSAHSYLINRFCSSTLADAGEFYNKKTGLGYKGAVYLTGEEGGDESRGFAGNQDGEFVQVPGFGLAAWETFVNAPTTSNATVVMGNEDGAATDSQLFMYAGTKTKTGEWYEKAGLTNGKLYVMASDVLNDNAFRAKYAKGVEAPASFKVIDYKQNGKLQNDKARELGMTLARVEDGHFDPKKPNDYYFVTTESNKDPKATAPNPATPTVSRDGGALWRLRFVDVNNPTKGGTLTMLLDGSEAPYLSKPDNIVVDDVGNILIQEDPGNNALVARVVSYRISDGKLATIAKFKDTYFISANTTTFITQDEESSGIVDVTSYLRTGKSDKAKYYMMVAQIHATPAKSRPDLVPAPADIANAIEGGQWYVMKVNDWSSIY</sequence>
<dbReference type="KEGG" id="nhi:B1s21160_01850"/>
<keyword evidence="3" id="KW-1185">Reference proteome</keyword>
<evidence type="ECO:0000313" key="3">
    <source>
        <dbReference type="Proteomes" id="UP000217171"/>
    </source>
</evidence>
<name>A0A249KAZ9_9ACTN</name>
<dbReference type="AlphaFoldDB" id="A0A249KAZ9"/>
<reference evidence="2 3" key="1">
    <citation type="submission" date="2016-07" db="EMBL/GenBank/DDBJ databases">
        <title>High microdiversification within the ubiquitous acI lineage of Actinobacteria.</title>
        <authorList>
            <person name="Neuenschwander S.M."/>
            <person name="Salcher M."/>
            <person name="Ghai R."/>
            <person name="Pernthaler J."/>
        </authorList>
    </citation>
    <scope>NUCLEOTIDE SEQUENCE [LARGE SCALE GENOMIC DNA]</scope>
    <source>
        <strain evidence="2">MMS-21-160</strain>
    </source>
</reference>
<dbReference type="Pfam" id="PF05787">
    <property type="entry name" value="PhoX"/>
    <property type="match status" value="1"/>
</dbReference>
<dbReference type="Proteomes" id="UP000217171">
    <property type="component" value="Chromosome"/>
</dbReference>
<evidence type="ECO:0000256" key="1">
    <source>
        <dbReference type="SAM" id="SignalP"/>
    </source>
</evidence>
<proteinExistence type="predicted"/>
<protein>
    <submittedName>
        <fullName evidence="2">PhoX family protein</fullName>
    </submittedName>
</protein>
<evidence type="ECO:0000313" key="2">
    <source>
        <dbReference type="EMBL" id="ASY13916.1"/>
    </source>
</evidence>
<keyword evidence="1" id="KW-0732">Signal</keyword>
<feature type="chain" id="PRO_5012761080" evidence="1">
    <location>
        <begin position="30"/>
        <end position="531"/>
    </location>
</feature>
<organism evidence="2 3">
    <name type="scientific">Candidatus Nanopelagicus hibericus</name>
    <dbReference type="NCBI Taxonomy" id="1884915"/>
    <lineage>
        <taxon>Bacteria</taxon>
        <taxon>Bacillati</taxon>
        <taxon>Actinomycetota</taxon>
        <taxon>Actinomycetes</taxon>
        <taxon>Candidatus Nanopelagicales</taxon>
        <taxon>Candidatus Nanopelagicaceae</taxon>
        <taxon>Candidatus Nanopelagicus</taxon>
    </lineage>
</organism>
<gene>
    <name evidence="2" type="ORF">B1s21160_01850</name>
</gene>
<feature type="signal peptide" evidence="1">
    <location>
        <begin position="1"/>
        <end position="29"/>
    </location>
</feature>
<dbReference type="InterPro" id="IPR008557">
    <property type="entry name" value="PhoX"/>
</dbReference>